<dbReference type="Proteomes" id="UP000198614">
    <property type="component" value="Unassembled WGS sequence"/>
</dbReference>
<dbReference type="OrthoDB" id="4265675at2"/>
<evidence type="ECO:0000313" key="2">
    <source>
        <dbReference type="EMBL" id="SDG71961.1"/>
    </source>
</evidence>
<accession>A0A1G7WIZ6</accession>
<evidence type="ECO:0000313" key="3">
    <source>
        <dbReference type="EMBL" id="WUR36468.1"/>
    </source>
</evidence>
<evidence type="ECO:0000313" key="4">
    <source>
        <dbReference type="Proteomes" id="UP000198614"/>
    </source>
</evidence>
<dbReference type="EMBL" id="FNAX01000027">
    <property type="protein sequence ID" value="SDG71961.1"/>
    <property type="molecule type" value="Genomic_DNA"/>
</dbReference>
<evidence type="ECO:0000256" key="1">
    <source>
        <dbReference type="SAM" id="MobiDB-lite"/>
    </source>
</evidence>
<feature type="region of interest" description="Disordered" evidence="1">
    <location>
        <begin position="38"/>
        <end position="60"/>
    </location>
</feature>
<organism evidence="2 4">
    <name type="scientific">Streptomyces griseoaurantiacus</name>
    <dbReference type="NCBI Taxonomy" id="68213"/>
    <lineage>
        <taxon>Bacteria</taxon>
        <taxon>Bacillati</taxon>
        <taxon>Actinomycetota</taxon>
        <taxon>Actinomycetes</taxon>
        <taxon>Kitasatosporales</taxon>
        <taxon>Streptomycetaceae</taxon>
        <taxon>Streptomyces</taxon>
        <taxon>Streptomyces aurantiacus group</taxon>
    </lineage>
</organism>
<sequence>MTAHTSDTCVADRLETGWAKARQVRGKGVRTCVPAVEERGERHGPESVRETEGNIIRGED</sequence>
<name>A0A1G7WIZ6_9ACTN</name>
<gene>
    <name evidence="3" type="ORF">OHN36_04335</name>
    <name evidence="2" type="ORF">SAMN05216260_12724</name>
</gene>
<protein>
    <submittedName>
        <fullName evidence="2">Uncharacterized protein</fullName>
    </submittedName>
</protein>
<evidence type="ECO:0000313" key="5">
    <source>
        <dbReference type="Proteomes" id="UP001432161"/>
    </source>
</evidence>
<keyword evidence="5" id="KW-1185">Reference proteome</keyword>
<reference evidence="3" key="2">
    <citation type="submission" date="2022-10" db="EMBL/GenBank/DDBJ databases">
        <title>The complete genomes of actinobacterial strains from the NBC collection.</title>
        <authorList>
            <person name="Joergensen T.S."/>
            <person name="Alvarez Arevalo M."/>
            <person name="Sterndorff E.B."/>
            <person name="Faurdal D."/>
            <person name="Vuksanovic O."/>
            <person name="Mourched A.-S."/>
            <person name="Charusanti P."/>
            <person name="Shaw S."/>
            <person name="Blin K."/>
            <person name="Weber T."/>
        </authorList>
    </citation>
    <scope>NUCLEOTIDE SEQUENCE</scope>
    <source>
        <strain evidence="3">NBC_00489</strain>
    </source>
</reference>
<dbReference type="EMBL" id="CP108330">
    <property type="protein sequence ID" value="WUR36468.1"/>
    <property type="molecule type" value="Genomic_DNA"/>
</dbReference>
<proteinExistence type="predicted"/>
<dbReference type="AlphaFoldDB" id="A0A1G7WIZ6"/>
<reference evidence="2 4" key="1">
    <citation type="submission" date="2016-10" db="EMBL/GenBank/DDBJ databases">
        <authorList>
            <person name="de Groot N.N."/>
        </authorList>
    </citation>
    <scope>NUCLEOTIDE SEQUENCE [LARGE SCALE GENOMIC DNA]</scope>
    <source>
        <strain evidence="2 4">CGMCC 4.1859</strain>
    </source>
</reference>
<dbReference type="Proteomes" id="UP001432161">
    <property type="component" value="Chromosome"/>
</dbReference>